<dbReference type="SUPFAM" id="SSF52518">
    <property type="entry name" value="Thiamin diphosphate-binding fold (THDP-binding)"/>
    <property type="match status" value="1"/>
</dbReference>
<dbReference type="Gene3D" id="3.40.50.920">
    <property type="match status" value="1"/>
</dbReference>
<accession>A0A5D0MHX5</accession>
<dbReference type="Pfam" id="PF01855">
    <property type="entry name" value="POR_N"/>
    <property type="match status" value="1"/>
</dbReference>
<dbReference type="Gene3D" id="3.40.50.970">
    <property type="match status" value="1"/>
</dbReference>
<keyword evidence="5" id="KW-1185">Reference proteome</keyword>
<sequence length="380" mass="42304">MPVKKNKVPLTAGKYFMQGDEACARGAIAAGCSFFAGYPITPASEIMETIVDRFETLDRTFVQMEDELGAMAAVIGASWTSNKSMTATSGPGMSLKMENIGLGIMTETPCVIVDVQRTGPSTGQATRTAQGDLMQARWGTHGEHTMIALSPWGVEEIYYETIRAFNLAEKYRTPVILLLEEATGHLRELVNVKEEVEVFNRKRGNDTPPFGGFEPLDEVPDMPAFGDGERLLVTGSTHDPNGYRETQDREVQEKLVEHLRQKIENNIDDICEYEEYYTEDCDKLVISFGFAARAGLNAVKKAREKNIKAGMLRLKTVWPMPKDKIIELGKDVEKVIVPEMNLGQLRGEVERYIKNADVVGVNRADGEVIEPHEILDKIIN</sequence>
<proteinExistence type="predicted"/>
<evidence type="ECO:0000256" key="1">
    <source>
        <dbReference type="ARBA" id="ARBA00023002"/>
    </source>
</evidence>
<dbReference type="NCBIfam" id="NF006412">
    <property type="entry name" value="PRK08659.1"/>
    <property type="match status" value="1"/>
</dbReference>
<dbReference type="EMBL" id="VSIX01000056">
    <property type="protein sequence ID" value="TYB31101.1"/>
    <property type="molecule type" value="Genomic_DNA"/>
</dbReference>
<dbReference type="FunFam" id="3.40.50.920:FF:000013">
    <property type="entry name" value="Ferredoxin oxidoreductase alpha subunit"/>
    <property type="match status" value="1"/>
</dbReference>
<dbReference type="FunFam" id="3.40.50.970:FF:000022">
    <property type="entry name" value="2-oxoglutarate ferredoxin oxidoreductase alpha subunit"/>
    <property type="match status" value="1"/>
</dbReference>
<protein>
    <submittedName>
        <fullName evidence="4">2-oxoacid:acceptor oxidoreductase subunit alpha</fullName>
    </submittedName>
</protein>
<feature type="domain" description="Pyruvate flavodoxin/ferredoxin oxidoreductase pyrimidine binding" evidence="2">
    <location>
        <begin position="26"/>
        <end position="256"/>
    </location>
</feature>
<evidence type="ECO:0000313" key="5">
    <source>
        <dbReference type="Proteomes" id="UP000324143"/>
    </source>
</evidence>
<dbReference type="GO" id="GO:0006979">
    <property type="term" value="P:response to oxidative stress"/>
    <property type="evidence" value="ECO:0007669"/>
    <property type="project" value="TreeGrafter"/>
</dbReference>
<feature type="domain" description="Pyruvate:ferredoxin oxidoreductase core" evidence="3">
    <location>
        <begin position="282"/>
        <end position="374"/>
    </location>
</feature>
<dbReference type="InterPro" id="IPR050722">
    <property type="entry name" value="Pyruvate:ferred/Flavod_OxRd"/>
</dbReference>
<keyword evidence="1" id="KW-0560">Oxidoreductase</keyword>
<evidence type="ECO:0000259" key="2">
    <source>
        <dbReference type="Pfam" id="PF01855"/>
    </source>
</evidence>
<comment type="caution">
    <text evidence="4">The sequence shown here is derived from an EMBL/GenBank/DDBJ whole genome shotgun (WGS) entry which is preliminary data.</text>
</comment>
<dbReference type="PANTHER" id="PTHR32154">
    <property type="entry name" value="PYRUVATE-FLAVODOXIN OXIDOREDUCTASE-RELATED"/>
    <property type="match status" value="1"/>
</dbReference>
<evidence type="ECO:0000313" key="4">
    <source>
        <dbReference type="EMBL" id="TYB31101.1"/>
    </source>
</evidence>
<evidence type="ECO:0000259" key="3">
    <source>
        <dbReference type="Pfam" id="PF17147"/>
    </source>
</evidence>
<dbReference type="Proteomes" id="UP000324143">
    <property type="component" value="Unassembled WGS sequence"/>
</dbReference>
<dbReference type="GO" id="GO:0016491">
    <property type="term" value="F:oxidoreductase activity"/>
    <property type="evidence" value="ECO:0007669"/>
    <property type="project" value="UniProtKB-KW"/>
</dbReference>
<gene>
    <name evidence="4" type="ORF">FXF47_05970</name>
</gene>
<reference evidence="4" key="1">
    <citation type="submission" date="2019-08" db="EMBL/GenBank/DDBJ databases">
        <title>Genomic characterization of a novel candidate phylum (ARYD3) from a high temperature, high salinity tertiary oil reservoir in north central Oklahoma, USA.</title>
        <authorList>
            <person name="Youssef N.H."/>
            <person name="Yadav A."/>
            <person name="Elshahed M.S."/>
        </authorList>
    </citation>
    <scope>NUCLEOTIDE SEQUENCE [LARGE SCALE GENOMIC DNA]</scope>
    <source>
        <strain evidence="4">ARYD3</strain>
    </source>
</reference>
<dbReference type="PANTHER" id="PTHR32154:SF14">
    <property type="entry name" value="2-OXOGLUTARATE SYNTHASE SUBUNIT KORA"/>
    <property type="match status" value="1"/>
</dbReference>
<dbReference type="InterPro" id="IPR009014">
    <property type="entry name" value="Transketo_C/PFOR_II"/>
</dbReference>
<name>A0A5D0MHX5_9BACT</name>
<dbReference type="Pfam" id="PF17147">
    <property type="entry name" value="PFOR_II"/>
    <property type="match status" value="1"/>
</dbReference>
<dbReference type="SUPFAM" id="SSF52922">
    <property type="entry name" value="TK C-terminal domain-like"/>
    <property type="match status" value="1"/>
</dbReference>
<dbReference type="CDD" id="cd07034">
    <property type="entry name" value="TPP_PYR_PFOR_IOR-alpha_like"/>
    <property type="match status" value="1"/>
</dbReference>
<dbReference type="InterPro" id="IPR033412">
    <property type="entry name" value="PFOR_II"/>
</dbReference>
<dbReference type="InterPro" id="IPR002880">
    <property type="entry name" value="Pyrv_Fd/Flavodoxin_OxRdtase_N"/>
</dbReference>
<organism evidence="4 5">
    <name type="scientific">Candidatus Mcinerneyibacterium aminivorans</name>
    <dbReference type="NCBI Taxonomy" id="2703815"/>
    <lineage>
        <taxon>Bacteria</taxon>
        <taxon>Candidatus Macinerneyibacteriota</taxon>
        <taxon>Candidatus Mcinerneyibacteria</taxon>
        <taxon>Candidatus Mcinerneyibacteriales</taxon>
        <taxon>Candidatus Mcinerneyibacteriaceae</taxon>
        <taxon>Candidatus Mcinerneyibacterium</taxon>
    </lineage>
</organism>
<dbReference type="InterPro" id="IPR029061">
    <property type="entry name" value="THDP-binding"/>
</dbReference>
<dbReference type="AlphaFoldDB" id="A0A5D0MHX5"/>